<evidence type="ECO:0000313" key="4">
    <source>
        <dbReference type="Proteomes" id="UP000281406"/>
    </source>
</evidence>
<feature type="domain" description="Ig-like" evidence="2">
    <location>
        <begin position="211"/>
        <end position="294"/>
    </location>
</feature>
<dbReference type="InterPro" id="IPR013783">
    <property type="entry name" value="Ig-like_fold"/>
</dbReference>
<feature type="transmembrane region" description="Helical" evidence="1">
    <location>
        <begin position="312"/>
        <end position="335"/>
    </location>
</feature>
<keyword evidence="1" id="KW-0472">Membrane</keyword>
<dbReference type="PANTHER" id="PTHR21063:SF4">
    <property type="entry name" value="CD48 ANTIGEN-RELATED"/>
    <property type="match status" value="1"/>
</dbReference>
<organism evidence="3 4">
    <name type="scientific">Anabarilius grahami</name>
    <name type="common">Kanglang fish</name>
    <name type="synonym">Barilius grahami</name>
    <dbReference type="NCBI Taxonomy" id="495550"/>
    <lineage>
        <taxon>Eukaryota</taxon>
        <taxon>Metazoa</taxon>
        <taxon>Chordata</taxon>
        <taxon>Craniata</taxon>
        <taxon>Vertebrata</taxon>
        <taxon>Euteleostomi</taxon>
        <taxon>Actinopterygii</taxon>
        <taxon>Neopterygii</taxon>
        <taxon>Teleostei</taxon>
        <taxon>Ostariophysi</taxon>
        <taxon>Cypriniformes</taxon>
        <taxon>Xenocyprididae</taxon>
        <taxon>Xenocypridinae</taxon>
        <taxon>Xenocypridinae incertae sedis</taxon>
        <taxon>Anabarilius</taxon>
    </lineage>
</organism>
<dbReference type="AlphaFoldDB" id="A0A3N0XSG2"/>
<dbReference type="Proteomes" id="UP000281406">
    <property type="component" value="Unassembled WGS sequence"/>
</dbReference>
<dbReference type="EMBL" id="RJVU01061998">
    <property type="protein sequence ID" value="ROJ30528.1"/>
    <property type="molecule type" value="Genomic_DNA"/>
</dbReference>
<proteinExistence type="predicted"/>
<comment type="caution">
    <text evidence="3">The sequence shown here is derived from an EMBL/GenBank/DDBJ whole genome shotgun (WGS) entry which is preliminary data.</text>
</comment>
<gene>
    <name evidence="3" type="ORF">DPX16_2381</name>
</gene>
<dbReference type="CDD" id="cd00096">
    <property type="entry name" value="Ig"/>
    <property type="match status" value="1"/>
</dbReference>
<dbReference type="PANTHER" id="PTHR21063">
    <property type="entry name" value="LFA-3"/>
    <property type="match status" value="1"/>
</dbReference>
<protein>
    <recommendedName>
        <fullName evidence="2">Ig-like domain-containing protein</fullName>
    </recommendedName>
</protein>
<dbReference type="Gene3D" id="2.60.40.10">
    <property type="entry name" value="Immunoglobulins"/>
    <property type="match status" value="3"/>
</dbReference>
<reference evidence="3 4" key="1">
    <citation type="submission" date="2018-10" db="EMBL/GenBank/DDBJ databases">
        <title>Genome assembly for a Yunnan-Guizhou Plateau 3E fish, Anabarilius grahami (Regan), and its evolutionary and genetic applications.</title>
        <authorList>
            <person name="Jiang W."/>
        </authorList>
    </citation>
    <scope>NUCLEOTIDE SEQUENCE [LARGE SCALE GENOMIC DNA]</scope>
    <source>
        <strain evidence="3">AG-KIZ</strain>
        <tissue evidence="3">Muscle</tissue>
    </source>
</reference>
<dbReference type="SUPFAM" id="SSF48726">
    <property type="entry name" value="Immunoglobulin"/>
    <property type="match status" value="3"/>
</dbReference>
<dbReference type="InterPro" id="IPR036179">
    <property type="entry name" value="Ig-like_dom_sf"/>
</dbReference>
<evidence type="ECO:0000256" key="1">
    <source>
        <dbReference type="SAM" id="Phobius"/>
    </source>
</evidence>
<dbReference type="InterPro" id="IPR007110">
    <property type="entry name" value="Ig-like_dom"/>
</dbReference>
<sequence>MKPVSVKEGDYVTLHTDREMRNNDLIVWRFGPENTLIAEINVVNSSVTVNDDYDGRFRGRMKVDHQTGCLTIKNTRIEHAGRYELQINRMKKFFIVTVNGVFDDDDDEIMKSAMEGDSVILQADSEMENDDLILWQFGNYLIAELNKTANNITVNDNVLDGRFRGRLQVDPQTGSLTITNTRTEHTGFYPMQTNHVKKVFILSVYSPLPVPVIFCYCPQSSSTVSRHVLLCSVLNASQATLSWYKGNSLFSSTSVSDFSISLSLPLEVEYQDENTYSCVLNNSFTEQTQHLDISQLCYTCSDSFRGCGTVEAVIRLVATALVGVAAAAAIVVLVYDIRSRRAEQY</sequence>
<keyword evidence="1" id="KW-1133">Transmembrane helix</keyword>
<evidence type="ECO:0000259" key="2">
    <source>
        <dbReference type="PROSITE" id="PS50835"/>
    </source>
</evidence>
<dbReference type="PROSITE" id="PS50835">
    <property type="entry name" value="IG_LIKE"/>
    <property type="match status" value="1"/>
</dbReference>
<dbReference type="OrthoDB" id="8904890at2759"/>
<keyword evidence="1" id="KW-0812">Transmembrane</keyword>
<name>A0A3N0XSG2_ANAGA</name>
<keyword evidence="4" id="KW-1185">Reference proteome</keyword>
<accession>A0A3N0XSG2</accession>
<evidence type="ECO:0000313" key="3">
    <source>
        <dbReference type="EMBL" id="ROJ30528.1"/>
    </source>
</evidence>